<sequence>MWLIYALLTACLWGTGQLFLKKGYAKISPLWTAVIDLPIYLLIFVPFSLVKGASFDINPEDLILIFIVATLTVAYYYGLAKGQLAVSGTLIAAYPIVTVVASIMFLGEYISPLQILAVGSVIVGTVLISLNDKFRLGKNKSLIIWPIATAFILGISDFVAKIALNGVSVDTYNLWLPLVSIVSVSIFWSLDRKGRRWQKEKNSSSLWQTLIGVTMISLGFLFFNFALSLEKASLVTPVSSIYAVLTVILSFLFLKEKISRIQRWGILFTLAGIFLIGG</sequence>
<feature type="transmembrane region" description="Helical" evidence="6">
    <location>
        <begin position="142"/>
        <end position="160"/>
    </location>
</feature>
<comment type="caution">
    <text evidence="8">The sequence shown here is derived from an EMBL/GenBank/DDBJ whole genome shotgun (WGS) entry which is preliminary data.</text>
</comment>
<keyword evidence="4 6" id="KW-1133">Transmembrane helix</keyword>
<protein>
    <recommendedName>
        <fullName evidence="7">EamA domain-containing protein</fullName>
    </recommendedName>
</protein>
<evidence type="ECO:0000256" key="6">
    <source>
        <dbReference type="SAM" id="Phobius"/>
    </source>
</evidence>
<dbReference type="InterPro" id="IPR050638">
    <property type="entry name" value="AA-Vitamin_Transporters"/>
</dbReference>
<dbReference type="Proteomes" id="UP000034320">
    <property type="component" value="Unassembled WGS sequence"/>
</dbReference>
<feature type="domain" description="EamA" evidence="7">
    <location>
        <begin position="143"/>
        <end position="276"/>
    </location>
</feature>
<feature type="transmembrane region" description="Helical" evidence="6">
    <location>
        <begin position="234"/>
        <end position="254"/>
    </location>
</feature>
<keyword evidence="3 6" id="KW-0812">Transmembrane</keyword>
<dbReference type="Pfam" id="PF00892">
    <property type="entry name" value="EamA"/>
    <property type="match status" value="2"/>
</dbReference>
<organism evidence="8 9">
    <name type="scientific">Candidatus Gottesmanbacteria bacterium GW2011_GWA2_42_18</name>
    <dbReference type="NCBI Taxonomy" id="1618442"/>
    <lineage>
        <taxon>Bacteria</taxon>
        <taxon>Candidatus Gottesmaniibacteriota</taxon>
    </lineage>
</organism>
<proteinExistence type="inferred from homology"/>
<feature type="domain" description="EamA" evidence="7">
    <location>
        <begin position="2"/>
        <end position="129"/>
    </location>
</feature>
<comment type="subcellular location">
    <subcellularLocation>
        <location evidence="1">Membrane</location>
        <topology evidence="1">Multi-pass membrane protein</topology>
    </subcellularLocation>
</comment>
<feature type="transmembrane region" description="Helical" evidence="6">
    <location>
        <begin position="62"/>
        <end position="79"/>
    </location>
</feature>
<evidence type="ECO:0000256" key="1">
    <source>
        <dbReference type="ARBA" id="ARBA00004141"/>
    </source>
</evidence>
<evidence type="ECO:0000313" key="8">
    <source>
        <dbReference type="EMBL" id="KKS48023.1"/>
    </source>
</evidence>
<feature type="transmembrane region" description="Helical" evidence="6">
    <location>
        <begin position="113"/>
        <end position="130"/>
    </location>
</feature>
<feature type="transmembrane region" description="Helical" evidence="6">
    <location>
        <begin position="172"/>
        <end position="190"/>
    </location>
</feature>
<gene>
    <name evidence="8" type="ORF">UV09_C0001G0055</name>
</gene>
<dbReference type="PANTHER" id="PTHR32322">
    <property type="entry name" value="INNER MEMBRANE TRANSPORTER"/>
    <property type="match status" value="1"/>
</dbReference>
<dbReference type="GO" id="GO:0016020">
    <property type="term" value="C:membrane"/>
    <property type="evidence" value="ECO:0007669"/>
    <property type="project" value="UniProtKB-SubCell"/>
</dbReference>
<evidence type="ECO:0000256" key="4">
    <source>
        <dbReference type="ARBA" id="ARBA00022989"/>
    </source>
</evidence>
<name>A0A0G1CEF1_9BACT</name>
<reference evidence="8 9" key="1">
    <citation type="journal article" date="2015" name="Nature">
        <title>rRNA introns, odd ribosomes, and small enigmatic genomes across a large radiation of phyla.</title>
        <authorList>
            <person name="Brown C.T."/>
            <person name="Hug L.A."/>
            <person name="Thomas B.C."/>
            <person name="Sharon I."/>
            <person name="Castelle C.J."/>
            <person name="Singh A."/>
            <person name="Wilkins M.J."/>
            <person name="Williams K.H."/>
            <person name="Banfield J.F."/>
        </authorList>
    </citation>
    <scope>NUCLEOTIDE SEQUENCE [LARGE SCALE GENOMIC DNA]</scope>
</reference>
<evidence type="ECO:0000313" key="9">
    <source>
        <dbReference type="Proteomes" id="UP000034320"/>
    </source>
</evidence>
<keyword evidence="5 6" id="KW-0472">Membrane</keyword>
<accession>A0A0G1CEF1</accession>
<dbReference type="Gene3D" id="1.10.3730.20">
    <property type="match status" value="1"/>
</dbReference>
<comment type="similarity">
    <text evidence="2">Belongs to the EamA transporter family.</text>
</comment>
<evidence type="ECO:0000259" key="7">
    <source>
        <dbReference type="Pfam" id="PF00892"/>
    </source>
</evidence>
<dbReference type="AlphaFoldDB" id="A0A0G1CEF1"/>
<feature type="transmembrane region" description="Helical" evidence="6">
    <location>
        <begin position="210"/>
        <end position="228"/>
    </location>
</feature>
<dbReference type="PANTHER" id="PTHR32322:SF2">
    <property type="entry name" value="EAMA DOMAIN-CONTAINING PROTEIN"/>
    <property type="match status" value="1"/>
</dbReference>
<feature type="transmembrane region" description="Helical" evidence="6">
    <location>
        <begin position="86"/>
        <end position="107"/>
    </location>
</feature>
<evidence type="ECO:0000256" key="3">
    <source>
        <dbReference type="ARBA" id="ARBA00022692"/>
    </source>
</evidence>
<dbReference type="InterPro" id="IPR037185">
    <property type="entry name" value="EmrE-like"/>
</dbReference>
<evidence type="ECO:0000256" key="2">
    <source>
        <dbReference type="ARBA" id="ARBA00007362"/>
    </source>
</evidence>
<feature type="transmembrane region" description="Helical" evidence="6">
    <location>
        <begin position="30"/>
        <end position="50"/>
    </location>
</feature>
<evidence type="ECO:0000256" key="5">
    <source>
        <dbReference type="ARBA" id="ARBA00023136"/>
    </source>
</evidence>
<dbReference type="SUPFAM" id="SSF103481">
    <property type="entry name" value="Multidrug resistance efflux transporter EmrE"/>
    <property type="match status" value="2"/>
</dbReference>
<dbReference type="InterPro" id="IPR000620">
    <property type="entry name" value="EamA_dom"/>
</dbReference>
<dbReference type="PATRIC" id="fig|1618442.3.peg.54"/>
<dbReference type="EMBL" id="LCDD01000001">
    <property type="protein sequence ID" value="KKS48023.1"/>
    <property type="molecule type" value="Genomic_DNA"/>
</dbReference>